<dbReference type="FunFam" id="1.20.1280.290:FF:000001">
    <property type="entry name" value="Bidirectional sugar transporter SWEET"/>
    <property type="match status" value="1"/>
</dbReference>
<feature type="transmembrane region" description="Helical" evidence="9">
    <location>
        <begin position="71"/>
        <end position="93"/>
    </location>
</feature>
<comment type="similarity">
    <text evidence="2 9">Belongs to the SWEET sugar transporter family.</text>
</comment>
<comment type="subcellular location">
    <subcellularLocation>
        <location evidence="1">Endomembrane system</location>
        <topology evidence="1">Multi-pass membrane protein</topology>
    </subcellularLocation>
</comment>
<evidence type="ECO:0000256" key="4">
    <source>
        <dbReference type="ARBA" id="ARBA00022597"/>
    </source>
</evidence>
<dbReference type="InterPro" id="IPR004316">
    <property type="entry name" value="SWEET_rpt"/>
</dbReference>
<comment type="caution">
    <text evidence="9">Lacks conserved residue(s) required for the propagation of feature annotation.</text>
</comment>
<comment type="function">
    <text evidence="9">Mediates both low-affinity uptake and efflux of sugar across the membrane.</text>
</comment>
<dbReference type="PANTHER" id="PTHR10791:SF157">
    <property type="entry name" value="BIDIRECTIONAL SUGAR TRANSPORTER SWEET"/>
    <property type="match status" value="1"/>
</dbReference>
<dbReference type="Pfam" id="PF03083">
    <property type="entry name" value="MtN3_slv"/>
    <property type="match status" value="1"/>
</dbReference>
<reference evidence="11" key="1">
    <citation type="submission" date="2025-08" db="UniProtKB">
        <authorList>
            <consortium name="RefSeq"/>
        </authorList>
    </citation>
    <scope>IDENTIFICATION</scope>
</reference>
<protein>
    <recommendedName>
        <fullName evidence="9">Bidirectional sugar transporter SWEET</fullName>
    </recommendedName>
</protein>
<keyword evidence="4 9" id="KW-0762">Sugar transport</keyword>
<evidence type="ECO:0000256" key="5">
    <source>
        <dbReference type="ARBA" id="ARBA00022692"/>
    </source>
</evidence>
<dbReference type="GO" id="GO:0051119">
    <property type="term" value="F:sugar transmembrane transporter activity"/>
    <property type="evidence" value="ECO:0007669"/>
    <property type="project" value="InterPro"/>
</dbReference>
<gene>
    <name evidence="11" type="primary">LOC105163183</name>
</gene>
<feature type="transmembrane region" description="Helical" evidence="9">
    <location>
        <begin position="105"/>
        <end position="124"/>
    </location>
</feature>
<keyword evidence="10" id="KW-1185">Reference proteome</keyword>
<evidence type="ECO:0000256" key="1">
    <source>
        <dbReference type="ARBA" id="ARBA00004127"/>
    </source>
</evidence>
<dbReference type="GO" id="GO:0016020">
    <property type="term" value="C:membrane"/>
    <property type="evidence" value="ECO:0007669"/>
    <property type="project" value="InterPro"/>
</dbReference>
<evidence type="ECO:0000256" key="6">
    <source>
        <dbReference type="ARBA" id="ARBA00022737"/>
    </source>
</evidence>
<evidence type="ECO:0000313" key="11">
    <source>
        <dbReference type="RefSeq" id="XP_011079738.1"/>
    </source>
</evidence>
<organism evidence="10 11">
    <name type="scientific">Sesamum indicum</name>
    <name type="common">Oriental sesame</name>
    <name type="synonym">Sesamum orientale</name>
    <dbReference type="NCBI Taxonomy" id="4182"/>
    <lineage>
        <taxon>Eukaryota</taxon>
        <taxon>Viridiplantae</taxon>
        <taxon>Streptophyta</taxon>
        <taxon>Embryophyta</taxon>
        <taxon>Tracheophyta</taxon>
        <taxon>Spermatophyta</taxon>
        <taxon>Magnoliopsida</taxon>
        <taxon>eudicotyledons</taxon>
        <taxon>Gunneridae</taxon>
        <taxon>Pentapetalae</taxon>
        <taxon>asterids</taxon>
        <taxon>lamiids</taxon>
        <taxon>Lamiales</taxon>
        <taxon>Pedaliaceae</taxon>
        <taxon>Sesamum</taxon>
    </lineage>
</organism>
<evidence type="ECO:0000256" key="8">
    <source>
        <dbReference type="ARBA" id="ARBA00023136"/>
    </source>
</evidence>
<dbReference type="GeneID" id="105163183"/>
<feature type="transmembrane region" description="Helical" evidence="9">
    <location>
        <begin position="131"/>
        <end position="151"/>
    </location>
</feature>
<evidence type="ECO:0000256" key="7">
    <source>
        <dbReference type="ARBA" id="ARBA00022989"/>
    </source>
</evidence>
<sequence>MPILSTLHIANAFGILGNIVSFLVYLAPLPTFYRIWKKKSTEGFQAIPYSVALFSAMLYLYYAFLKQNSIILITINTIGCVTEIAYLTVYMIYATKVSRVSTTRLLFLFNVSLLGVVIGATYLLARGHQRVTAVGWICAAFSVSVFAAPLAIIGPNILGFIFGIMQMTLYVVYKDRKQQILPAAVVETKCGDHIIKDVDHQSQLQENSSETQPNNKRDLEIVVLDYGEQVVHGVVVLQPNHLP</sequence>
<evidence type="ECO:0000256" key="2">
    <source>
        <dbReference type="ARBA" id="ARBA00007809"/>
    </source>
</evidence>
<dbReference type="Gene3D" id="1.20.1280.290">
    <property type="match status" value="1"/>
</dbReference>
<dbReference type="PANTHER" id="PTHR10791">
    <property type="entry name" value="RAG1-ACTIVATING PROTEIN 1"/>
    <property type="match status" value="1"/>
</dbReference>
<feature type="transmembrane region" description="Helical" evidence="9">
    <location>
        <begin position="46"/>
        <end position="64"/>
    </location>
</feature>
<evidence type="ECO:0000256" key="9">
    <source>
        <dbReference type="RuleBase" id="RU910715"/>
    </source>
</evidence>
<proteinExistence type="inferred from homology"/>
<keyword evidence="5 9" id="KW-0812">Transmembrane</keyword>
<dbReference type="Proteomes" id="UP000504604">
    <property type="component" value="Linkage group LG6"/>
</dbReference>
<dbReference type="InterPro" id="IPR047664">
    <property type="entry name" value="SWEET"/>
</dbReference>
<keyword evidence="3 9" id="KW-0813">Transport</keyword>
<evidence type="ECO:0000313" key="10">
    <source>
        <dbReference type="Proteomes" id="UP000504604"/>
    </source>
</evidence>
<dbReference type="GO" id="GO:0012505">
    <property type="term" value="C:endomembrane system"/>
    <property type="evidence" value="ECO:0007669"/>
    <property type="project" value="UniProtKB-SubCell"/>
</dbReference>
<keyword evidence="8 9" id="KW-0472">Membrane</keyword>
<keyword evidence="7 9" id="KW-1133">Transmembrane helix</keyword>
<dbReference type="RefSeq" id="XP_011079738.1">
    <property type="nucleotide sequence ID" value="XM_011081436.2"/>
</dbReference>
<feature type="transmembrane region" description="Helical" evidence="9">
    <location>
        <begin position="7"/>
        <end position="26"/>
    </location>
</feature>
<accession>A0A6I9T6L6</accession>
<feature type="transmembrane region" description="Helical" evidence="9">
    <location>
        <begin position="157"/>
        <end position="173"/>
    </location>
</feature>
<evidence type="ECO:0000256" key="3">
    <source>
        <dbReference type="ARBA" id="ARBA00022448"/>
    </source>
</evidence>
<keyword evidence="6" id="KW-0677">Repeat</keyword>
<name>A0A6I9T6L6_SESIN</name>
<dbReference type="OrthoDB" id="409725at2759"/>
<dbReference type="AlphaFoldDB" id="A0A6I9T6L6"/>